<gene>
    <name evidence="1" type="ORF">SCLCIDRAFT_1223130</name>
</gene>
<evidence type="ECO:0000313" key="1">
    <source>
        <dbReference type="EMBL" id="KIM53134.1"/>
    </source>
</evidence>
<keyword evidence="2" id="KW-1185">Reference proteome</keyword>
<dbReference type="HOGENOM" id="CLU_2513956_0_0_1"/>
<dbReference type="AlphaFoldDB" id="A0A0C3D9T2"/>
<name>A0A0C3D9T2_9AGAM</name>
<dbReference type="Proteomes" id="UP000053989">
    <property type="component" value="Unassembled WGS sequence"/>
</dbReference>
<dbReference type="EMBL" id="KN822189">
    <property type="protein sequence ID" value="KIM53134.1"/>
    <property type="molecule type" value="Genomic_DNA"/>
</dbReference>
<reference evidence="1 2" key="1">
    <citation type="submission" date="2014-04" db="EMBL/GenBank/DDBJ databases">
        <authorList>
            <consortium name="DOE Joint Genome Institute"/>
            <person name="Kuo A."/>
            <person name="Kohler A."/>
            <person name="Nagy L.G."/>
            <person name="Floudas D."/>
            <person name="Copeland A."/>
            <person name="Barry K.W."/>
            <person name="Cichocki N."/>
            <person name="Veneault-Fourrey C."/>
            <person name="LaButti K."/>
            <person name="Lindquist E.A."/>
            <person name="Lipzen A."/>
            <person name="Lundell T."/>
            <person name="Morin E."/>
            <person name="Murat C."/>
            <person name="Sun H."/>
            <person name="Tunlid A."/>
            <person name="Henrissat B."/>
            <person name="Grigoriev I.V."/>
            <person name="Hibbett D.S."/>
            <person name="Martin F."/>
            <person name="Nordberg H.P."/>
            <person name="Cantor M.N."/>
            <person name="Hua S.X."/>
        </authorList>
    </citation>
    <scope>NUCLEOTIDE SEQUENCE [LARGE SCALE GENOMIC DNA]</scope>
    <source>
        <strain evidence="1 2">Foug A</strain>
    </source>
</reference>
<dbReference type="InParanoid" id="A0A0C3D9T2"/>
<protein>
    <submittedName>
        <fullName evidence="1">Uncharacterized protein</fullName>
    </submittedName>
</protein>
<reference evidence="2" key="2">
    <citation type="submission" date="2015-01" db="EMBL/GenBank/DDBJ databases">
        <title>Evolutionary Origins and Diversification of the Mycorrhizal Mutualists.</title>
        <authorList>
            <consortium name="DOE Joint Genome Institute"/>
            <consortium name="Mycorrhizal Genomics Consortium"/>
            <person name="Kohler A."/>
            <person name="Kuo A."/>
            <person name="Nagy L.G."/>
            <person name="Floudas D."/>
            <person name="Copeland A."/>
            <person name="Barry K.W."/>
            <person name="Cichocki N."/>
            <person name="Veneault-Fourrey C."/>
            <person name="LaButti K."/>
            <person name="Lindquist E.A."/>
            <person name="Lipzen A."/>
            <person name="Lundell T."/>
            <person name="Morin E."/>
            <person name="Murat C."/>
            <person name="Riley R."/>
            <person name="Ohm R."/>
            <person name="Sun H."/>
            <person name="Tunlid A."/>
            <person name="Henrissat B."/>
            <person name="Grigoriev I.V."/>
            <person name="Hibbett D.S."/>
            <person name="Martin F."/>
        </authorList>
    </citation>
    <scope>NUCLEOTIDE SEQUENCE [LARGE SCALE GENOMIC DNA]</scope>
    <source>
        <strain evidence="2">Foug A</strain>
    </source>
</reference>
<evidence type="ECO:0000313" key="2">
    <source>
        <dbReference type="Proteomes" id="UP000053989"/>
    </source>
</evidence>
<proteinExistence type="predicted"/>
<accession>A0A0C3D9T2</accession>
<organism evidence="1 2">
    <name type="scientific">Scleroderma citrinum Foug A</name>
    <dbReference type="NCBI Taxonomy" id="1036808"/>
    <lineage>
        <taxon>Eukaryota</taxon>
        <taxon>Fungi</taxon>
        <taxon>Dikarya</taxon>
        <taxon>Basidiomycota</taxon>
        <taxon>Agaricomycotina</taxon>
        <taxon>Agaricomycetes</taxon>
        <taxon>Agaricomycetidae</taxon>
        <taxon>Boletales</taxon>
        <taxon>Sclerodermatineae</taxon>
        <taxon>Sclerodermataceae</taxon>
        <taxon>Scleroderma</taxon>
    </lineage>
</organism>
<sequence>MVRESRLCDVCTHDSILLYAEAPRRRSGSSHARRATHSLTLKFSVDSGEPHVNGNLVRVEGPSLLPRNVLCTFCGASNQQTGAGM</sequence>